<dbReference type="InterPro" id="IPR003651">
    <property type="entry name" value="Endonuclease3_FeS-loop_motif"/>
</dbReference>
<evidence type="ECO:0000256" key="3">
    <source>
        <dbReference type="ARBA" id="ARBA00008343"/>
    </source>
</evidence>
<evidence type="ECO:0000259" key="14">
    <source>
        <dbReference type="SMART" id="SM00478"/>
    </source>
</evidence>
<dbReference type="GO" id="GO:0006284">
    <property type="term" value="P:base-excision repair"/>
    <property type="evidence" value="ECO:0007669"/>
    <property type="project" value="InterPro"/>
</dbReference>
<dbReference type="InterPro" id="IPR003265">
    <property type="entry name" value="HhH-GPD_domain"/>
</dbReference>
<comment type="similarity">
    <text evidence="3">Belongs to the Nth/MutY family.</text>
</comment>
<keyword evidence="8" id="KW-0227">DNA damage</keyword>
<dbReference type="GO" id="GO:0000701">
    <property type="term" value="F:purine-specific mismatch base pair DNA N-glycosylase activity"/>
    <property type="evidence" value="ECO:0007669"/>
    <property type="project" value="UniProtKB-EC"/>
</dbReference>
<evidence type="ECO:0000256" key="6">
    <source>
        <dbReference type="ARBA" id="ARBA00022485"/>
    </source>
</evidence>
<dbReference type="CDD" id="cd00056">
    <property type="entry name" value="ENDO3c"/>
    <property type="match status" value="1"/>
</dbReference>
<evidence type="ECO:0000256" key="8">
    <source>
        <dbReference type="ARBA" id="ARBA00022763"/>
    </source>
</evidence>
<dbReference type="SUPFAM" id="SSF48150">
    <property type="entry name" value="DNA-glycosylase"/>
    <property type="match status" value="1"/>
</dbReference>
<dbReference type="GO" id="GO:0051539">
    <property type="term" value="F:4 iron, 4 sulfur cluster binding"/>
    <property type="evidence" value="ECO:0007669"/>
    <property type="project" value="UniProtKB-KW"/>
</dbReference>
<dbReference type="PANTHER" id="PTHR42944">
    <property type="entry name" value="ADENINE DNA GLYCOSYLASE"/>
    <property type="match status" value="1"/>
</dbReference>
<evidence type="ECO:0000313" key="16">
    <source>
        <dbReference type="Proteomes" id="UP000266178"/>
    </source>
</evidence>
<dbReference type="InterPro" id="IPR015797">
    <property type="entry name" value="NUDIX_hydrolase-like_dom_sf"/>
</dbReference>
<dbReference type="InterPro" id="IPR023170">
    <property type="entry name" value="HhH_base_excis_C"/>
</dbReference>
<comment type="caution">
    <text evidence="15">The sequence shown here is derived from an EMBL/GenBank/DDBJ whole genome shotgun (WGS) entry which is preliminary data.</text>
</comment>
<evidence type="ECO:0000256" key="9">
    <source>
        <dbReference type="ARBA" id="ARBA00022801"/>
    </source>
</evidence>
<dbReference type="Proteomes" id="UP000266178">
    <property type="component" value="Unassembled WGS sequence"/>
</dbReference>
<comment type="cofactor">
    <cofactor evidence="2">
        <name>[4Fe-4S] cluster</name>
        <dbReference type="ChEBI" id="CHEBI:49883"/>
    </cofactor>
</comment>
<dbReference type="GO" id="GO:0032357">
    <property type="term" value="F:oxidized purine DNA binding"/>
    <property type="evidence" value="ECO:0007669"/>
    <property type="project" value="TreeGrafter"/>
</dbReference>
<accession>A0A399F7D4</accession>
<keyword evidence="7" id="KW-0479">Metal-binding</keyword>
<dbReference type="GO" id="GO:0034039">
    <property type="term" value="F:8-oxo-7,8-dihydroguanine DNA N-glycosylase activity"/>
    <property type="evidence" value="ECO:0007669"/>
    <property type="project" value="TreeGrafter"/>
</dbReference>
<dbReference type="Pfam" id="PF14815">
    <property type="entry name" value="NUDIX_4"/>
    <property type="match status" value="1"/>
</dbReference>
<protein>
    <recommendedName>
        <fullName evidence="5">Adenine DNA glycosylase</fullName>
        <ecNumber evidence="4">3.2.2.31</ecNumber>
    </recommendedName>
</protein>
<dbReference type="OrthoDB" id="9802365at2"/>
<dbReference type="AlphaFoldDB" id="A0A399F7D4"/>
<dbReference type="Gene3D" id="3.90.79.10">
    <property type="entry name" value="Nucleoside Triphosphate Pyrophosphohydrolase"/>
    <property type="match status" value="1"/>
</dbReference>
<gene>
    <name evidence="15" type="primary">mutY</name>
    <name evidence="15" type="ORF">Mgrana_02103</name>
</gene>
<dbReference type="EC" id="3.2.2.31" evidence="4"/>
<dbReference type="GO" id="GO:0006298">
    <property type="term" value="P:mismatch repair"/>
    <property type="evidence" value="ECO:0007669"/>
    <property type="project" value="TreeGrafter"/>
</dbReference>
<organism evidence="15 16">
    <name type="scientific">Meiothermus granaticius NBRC 107808</name>
    <dbReference type="NCBI Taxonomy" id="1227551"/>
    <lineage>
        <taxon>Bacteria</taxon>
        <taxon>Thermotogati</taxon>
        <taxon>Deinococcota</taxon>
        <taxon>Deinococci</taxon>
        <taxon>Thermales</taxon>
        <taxon>Thermaceae</taxon>
        <taxon>Meiothermus</taxon>
    </lineage>
</organism>
<dbReference type="Gene3D" id="1.10.340.30">
    <property type="entry name" value="Hypothetical protein, domain 2"/>
    <property type="match status" value="1"/>
</dbReference>
<evidence type="ECO:0000256" key="11">
    <source>
        <dbReference type="ARBA" id="ARBA00023014"/>
    </source>
</evidence>
<evidence type="ECO:0000256" key="4">
    <source>
        <dbReference type="ARBA" id="ARBA00012045"/>
    </source>
</evidence>
<evidence type="ECO:0000256" key="5">
    <source>
        <dbReference type="ARBA" id="ARBA00022023"/>
    </source>
</evidence>
<dbReference type="SMART" id="SM00525">
    <property type="entry name" value="FES"/>
    <property type="match status" value="1"/>
</dbReference>
<dbReference type="Gene3D" id="1.10.1670.10">
    <property type="entry name" value="Helix-hairpin-Helix base-excision DNA repair enzymes (C-terminal)"/>
    <property type="match status" value="1"/>
</dbReference>
<sequence length="331" mass="36781">MGERGFIVGSQLHTSLQQALLGWYYQHKRNLPWRGETEAYRILLSEVLLQQTRVEQAIPYYHRFLAVFPSLAALAQAELEAVLRVWQGAGYYARARHLHRLAQTVSELPSTYSALLELPGLGPYTAAAVASIAFGEPVAAVDGNVRRMLSRWMAWEAPSPKQLQAKADELLAPEAPGDWNQAMMELGATVCLPQTPRCERCPVAWFCRGKAEPGRYPTPKKRVQTPVEAVALVWVGPDGLYLERREGRLLGGLWGVPVEEGAGALERLLQRLGLERAERVGTVQHAFTHRKLRVQVYRVPGNGLGDAGNRPLSRLDRKILELAQADLLPCG</sequence>
<evidence type="ECO:0000256" key="13">
    <source>
        <dbReference type="ARBA" id="ARBA00023295"/>
    </source>
</evidence>
<keyword evidence="12" id="KW-0234">DNA repair</keyword>
<keyword evidence="6" id="KW-0004">4Fe-4S</keyword>
<dbReference type="PANTHER" id="PTHR42944:SF1">
    <property type="entry name" value="ADENINE DNA GLYCOSYLASE"/>
    <property type="match status" value="1"/>
</dbReference>
<proteinExistence type="inferred from homology"/>
<evidence type="ECO:0000313" key="15">
    <source>
        <dbReference type="EMBL" id="RIH92030.1"/>
    </source>
</evidence>
<evidence type="ECO:0000256" key="1">
    <source>
        <dbReference type="ARBA" id="ARBA00000843"/>
    </source>
</evidence>
<dbReference type="EMBL" id="QWLB01000027">
    <property type="protein sequence ID" value="RIH92030.1"/>
    <property type="molecule type" value="Genomic_DNA"/>
</dbReference>
<dbReference type="Pfam" id="PF00730">
    <property type="entry name" value="HhH-GPD"/>
    <property type="match status" value="1"/>
</dbReference>
<keyword evidence="10" id="KW-0408">Iron</keyword>
<evidence type="ECO:0000256" key="2">
    <source>
        <dbReference type="ARBA" id="ARBA00001966"/>
    </source>
</evidence>
<comment type="catalytic activity">
    <reaction evidence="1">
        <text>Hydrolyzes free adenine bases from 7,8-dihydro-8-oxoguanine:adenine mismatched double-stranded DNA, leaving an apurinic site.</text>
        <dbReference type="EC" id="3.2.2.31"/>
    </reaction>
</comment>
<dbReference type="InterPro" id="IPR029119">
    <property type="entry name" value="MutY_C"/>
</dbReference>
<evidence type="ECO:0000256" key="7">
    <source>
        <dbReference type="ARBA" id="ARBA00022723"/>
    </source>
</evidence>
<dbReference type="InterPro" id="IPR044298">
    <property type="entry name" value="MIG/MutY"/>
</dbReference>
<dbReference type="SMART" id="SM00478">
    <property type="entry name" value="ENDO3c"/>
    <property type="match status" value="1"/>
</dbReference>
<dbReference type="GO" id="GO:0035485">
    <property type="term" value="F:adenine/guanine mispair binding"/>
    <property type="evidence" value="ECO:0007669"/>
    <property type="project" value="TreeGrafter"/>
</dbReference>
<keyword evidence="11" id="KW-0411">Iron-sulfur</keyword>
<feature type="domain" description="HhH-GPD" evidence="14">
    <location>
        <begin position="48"/>
        <end position="189"/>
    </location>
</feature>
<dbReference type="InterPro" id="IPR011257">
    <property type="entry name" value="DNA_glycosylase"/>
</dbReference>
<name>A0A399F7D4_9DEIN</name>
<evidence type="ECO:0000256" key="12">
    <source>
        <dbReference type="ARBA" id="ARBA00023204"/>
    </source>
</evidence>
<evidence type="ECO:0000256" key="10">
    <source>
        <dbReference type="ARBA" id="ARBA00023004"/>
    </source>
</evidence>
<keyword evidence="16" id="KW-1185">Reference proteome</keyword>
<dbReference type="GO" id="GO:0046872">
    <property type="term" value="F:metal ion binding"/>
    <property type="evidence" value="ECO:0007669"/>
    <property type="project" value="UniProtKB-KW"/>
</dbReference>
<keyword evidence="13 15" id="KW-0326">Glycosidase</keyword>
<keyword evidence="9 15" id="KW-0378">Hydrolase</keyword>
<reference evidence="15 16" key="1">
    <citation type="submission" date="2018-08" db="EMBL/GenBank/DDBJ databases">
        <title>Meiothermus granaticius genome AF-68 sequencing project.</title>
        <authorList>
            <person name="Da Costa M.S."/>
            <person name="Albuquerque L."/>
            <person name="Raposo P."/>
            <person name="Froufe H.J.C."/>
            <person name="Barroso C.S."/>
            <person name="Egas C."/>
        </authorList>
    </citation>
    <scope>NUCLEOTIDE SEQUENCE [LARGE SCALE GENOMIC DNA]</scope>
    <source>
        <strain evidence="15 16">AF-68</strain>
    </source>
</reference>
<dbReference type="SUPFAM" id="SSF55811">
    <property type="entry name" value="Nudix"/>
    <property type="match status" value="1"/>
</dbReference>